<name>A0ABS1BFT5_9SPHI</name>
<reference evidence="1 2" key="1">
    <citation type="submission" date="2020-12" db="EMBL/GenBank/DDBJ databases">
        <title>Bacterial novel species Pedobacter sp. SD-b isolated from soil.</title>
        <authorList>
            <person name="Jung H.-Y."/>
        </authorList>
    </citation>
    <scope>NUCLEOTIDE SEQUENCE [LARGE SCALE GENOMIC DNA]</scope>
    <source>
        <strain evidence="1 2">SD-b</strain>
    </source>
</reference>
<evidence type="ECO:0000313" key="1">
    <source>
        <dbReference type="EMBL" id="MBK0381725.1"/>
    </source>
</evidence>
<sequence>MPNNIVTKLISLYVRLRFGKLHHDIRYYYRDTYYCQFVQWQYFFKDYILKKKYKTISFNGEFAPELEFVIPFAYWHYKNGTLLNTEGAKFTSEMYFFSPNHQEIYEVRTNEGNYNYETPRILYSQDYDMKKWEMVPYKAHFKNDIYVFDKPILMVANRYNTEWDGPPISFFSIETLKYIFDLLGDKYQIVYNRPKAKNITSDTSEVSDLNEYDWIKENYPSVVLMDDLYTENKIKAHNYNHFQMCVYANADKFISIHGGTAALASCFEGSNIILSKKGPEHHFGCFQKLFPKLSGAKIYHAKTDEELRNYVHQYLKN</sequence>
<evidence type="ECO:0008006" key="3">
    <source>
        <dbReference type="Google" id="ProtNLM"/>
    </source>
</evidence>
<comment type="caution">
    <text evidence="1">The sequence shown here is derived from an EMBL/GenBank/DDBJ whole genome shotgun (WGS) entry which is preliminary data.</text>
</comment>
<dbReference type="Proteomes" id="UP000660024">
    <property type="component" value="Unassembled WGS sequence"/>
</dbReference>
<accession>A0ABS1BFT5</accession>
<evidence type="ECO:0000313" key="2">
    <source>
        <dbReference type="Proteomes" id="UP000660024"/>
    </source>
</evidence>
<dbReference type="EMBL" id="JAEHFY010000002">
    <property type="protein sequence ID" value="MBK0381725.1"/>
    <property type="molecule type" value="Genomic_DNA"/>
</dbReference>
<gene>
    <name evidence="1" type="ORF">I5M32_02020</name>
</gene>
<keyword evidence="2" id="KW-1185">Reference proteome</keyword>
<protein>
    <recommendedName>
        <fullName evidence="3">Glycosyltransferase family 61 protein</fullName>
    </recommendedName>
</protein>
<proteinExistence type="predicted"/>
<organism evidence="1 2">
    <name type="scientific">Pedobacter segetis</name>
    <dbReference type="NCBI Taxonomy" id="2793069"/>
    <lineage>
        <taxon>Bacteria</taxon>
        <taxon>Pseudomonadati</taxon>
        <taxon>Bacteroidota</taxon>
        <taxon>Sphingobacteriia</taxon>
        <taxon>Sphingobacteriales</taxon>
        <taxon>Sphingobacteriaceae</taxon>
        <taxon>Pedobacter</taxon>
    </lineage>
</organism>